<organism evidence="2 3">
    <name type="scientific">Exidia glandulosa HHB12029</name>
    <dbReference type="NCBI Taxonomy" id="1314781"/>
    <lineage>
        <taxon>Eukaryota</taxon>
        <taxon>Fungi</taxon>
        <taxon>Dikarya</taxon>
        <taxon>Basidiomycota</taxon>
        <taxon>Agaricomycotina</taxon>
        <taxon>Agaricomycetes</taxon>
        <taxon>Auriculariales</taxon>
        <taxon>Exidiaceae</taxon>
        <taxon>Exidia</taxon>
    </lineage>
</organism>
<dbReference type="InParanoid" id="A0A165LGM9"/>
<dbReference type="Proteomes" id="UP000077266">
    <property type="component" value="Unassembled WGS sequence"/>
</dbReference>
<accession>A0A165LGM9</accession>
<feature type="region of interest" description="Disordered" evidence="1">
    <location>
        <begin position="378"/>
        <end position="461"/>
    </location>
</feature>
<reference evidence="2 3" key="1">
    <citation type="journal article" date="2016" name="Mol. Biol. Evol.">
        <title>Comparative Genomics of Early-Diverging Mushroom-Forming Fungi Provides Insights into the Origins of Lignocellulose Decay Capabilities.</title>
        <authorList>
            <person name="Nagy L.G."/>
            <person name="Riley R."/>
            <person name="Tritt A."/>
            <person name="Adam C."/>
            <person name="Daum C."/>
            <person name="Floudas D."/>
            <person name="Sun H."/>
            <person name="Yadav J.S."/>
            <person name="Pangilinan J."/>
            <person name="Larsson K.H."/>
            <person name="Matsuura K."/>
            <person name="Barry K."/>
            <person name="Labutti K."/>
            <person name="Kuo R."/>
            <person name="Ohm R.A."/>
            <person name="Bhattacharya S.S."/>
            <person name="Shirouzu T."/>
            <person name="Yoshinaga Y."/>
            <person name="Martin F.M."/>
            <person name="Grigoriev I.V."/>
            <person name="Hibbett D.S."/>
        </authorList>
    </citation>
    <scope>NUCLEOTIDE SEQUENCE [LARGE SCALE GENOMIC DNA]</scope>
    <source>
        <strain evidence="2 3">HHB12029</strain>
    </source>
</reference>
<name>A0A165LGM9_EXIGL</name>
<feature type="region of interest" description="Disordered" evidence="1">
    <location>
        <begin position="484"/>
        <end position="522"/>
    </location>
</feature>
<feature type="compositionally biased region" description="Polar residues" evidence="1">
    <location>
        <begin position="378"/>
        <end position="388"/>
    </location>
</feature>
<evidence type="ECO:0000313" key="3">
    <source>
        <dbReference type="Proteomes" id="UP000077266"/>
    </source>
</evidence>
<keyword evidence="3" id="KW-1185">Reference proteome</keyword>
<sequence length="839" mass="93228">MYLGQSVYSSTLVKRTQSDGSAVWFDANGTGMDDSVHCLAPYAVKYWARHLEYGSVEDDIPIRQRVEAFVASSNFQTLLQIQTLWVEGQFSVYAVEGRPSVLRVLPAWLIRVPNRRRFTATKPWLDYNILHHNWSRLLDCDGCHYADHDCTVRPYRGDIDRIWWGSLGPEHMFSGFRARYPSFRLVQPLAGVPLASGNRYEAISVNDAVVHILRFSSTSQDGVVITFGCERWKINSRDSQPSLLTQQVLSTTEPASHWSLYTKCVEDMAGTLCASPTAFSDDGRLLRIGAQLFYQDSTCNYQPLPSSSIRDATFPSYVDDMTRCGEVVAIGSRSLSAADRVLAEAANIATMDLDLTRLESWASTKYRPVDVEVDNTADWETSSSSSAHTDGAAVESWSEGSTDDAFDMFSSSDSSDPLEGDQSIFGESSSETSSDVGPTAEEVSDDSEPPTPLHATSFPQFRDLDSDDEELFWANEMRAQLRLPPRISRLKGPSFGTRSSPESSDDEGLAAANGPPGEDYTHGEEAEMSLTVLRLGADTNATSVFHFRHRLTIMLYDSPPAVHPRAPLVVWPLGAGEILFVDYVAKSYFIRKLRSSAPLTRHLSVKVHFPSCGKLLHIASLEAQICKLVRRRYDRSGKVVKETIDALRLYVFVSTYRLSARKTTRSPPSIIHHCKAFLGTCLAINPLQLPCTFTWTQNALFVTLRDSDFTVYSIPLLRAADKTRGVLVPTEKVFLPDNAPHRAVFFSPGASDDSPAFIVLGSEPREPTNDDALFATATHRGVLAPPICCLLDQDRDLGNWVPANGVRMPMPHGVGKLDQRREKFDPQDDCDVAPYIRFV</sequence>
<proteinExistence type="predicted"/>
<evidence type="ECO:0000313" key="2">
    <source>
        <dbReference type="EMBL" id="KZV97814.1"/>
    </source>
</evidence>
<dbReference type="AlphaFoldDB" id="A0A165LGM9"/>
<evidence type="ECO:0000256" key="1">
    <source>
        <dbReference type="SAM" id="MobiDB-lite"/>
    </source>
</evidence>
<dbReference type="EMBL" id="KV425925">
    <property type="protein sequence ID" value="KZV97814.1"/>
    <property type="molecule type" value="Genomic_DNA"/>
</dbReference>
<protein>
    <submittedName>
        <fullName evidence="2">Uncharacterized protein</fullName>
    </submittedName>
</protein>
<dbReference type="OrthoDB" id="21416at2759"/>
<dbReference type="STRING" id="1314781.A0A165LGM9"/>
<gene>
    <name evidence="2" type="ORF">EXIGLDRAFT_729613</name>
</gene>